<feature type="region of interest" description="Disordered" evidence="1">
    <location>
        <begin position="46"/>
        <end position="72"/>
    </location>
</feature>
<reference evidence="2" key="1">
    <citation type="journal article" date="2023" name="Nat. Commun.">
        <title>Diploid and tetraploid genomes of Acorus and the evolution of monocots.</title>
        <authorList>
            <person name="Ma L."/>
            <person name="Liu K.W."/>
            <person name="Li Z."/>
            <person name="Hsiao Y.Y."/>
            <person name="Qi Y."/>
            <person name="Fu T."/>
            <person name="Tang G.D."/>
            <person name="Zhang D."/>
            <person name="Sun W.H."/>
            <person name="Liu D.K."/>
            <person name="Li Y."/>
            <person name="Chen G.Z."/>
            <person name="Liu X.D."/>
            <person name="Liao X.Y."/>
            <person name="Jiang Y.T."/>
            <person name="Yu X."/>
            <person name="Hao Y."/>
            <person name="Huang J."/>
            <person name="Zhao X.W."/>
            <person name="Ke S."/>
            <person name="Chen Y.Y."/>
            <person name="Wu W.L."/>
            <person name="Hsu J.L."/>
            <person name="Lin Y.F."/>
            <person name="Huang M.D."/>
            <person name="Li C.Y."/>
            <person name="Huang L."/>
            <person name="Wang Z.W."/>
            <person name="Zhao X."/>
            <person name="Zhong W.Y."/>
            <person name="Peng D.H."/>
            <person name="Ahmad S."/>
            <person name="Lan S."/>
            <person name="Zhang J.S."/>
            <person name="Tsai W.C."/>
            <person name="Van de Peer Y."/>
            <person name="Liu Z.J."/>
        </authorList>
    </citation>
    <scope>NUCLEOTIDE SEQUENCE</scope>
    <source>
        <strain evidence="2">CP</strain>
    </source>
</reference>
<organism evidence="2 3">
    <name type="scientific">Acorus calamus</name>
    <name type="common">Sweet flag</name>
    <dbReference type="NCBI Taxonomy" id="4465"/>
    <lineage>
        <taxon>Eukaryota</taxon>
        <taxon>Viridiplantae</taxon>
        <taxon>Streptophyta</taxon>
        <taxon>Embryophyta</taxon>
        <taxon>Tracheophyta</taxon>
        <taxon>Spermatophyta</taxon>
        <taxon>Magnoliopsida</taxon>
        <taxon>Liliopsida</taxon>
        <taxon>Acoraceae</taxon>
        <taxon>Acorus</taxon>
    </lineage>
</organism>
<evidence type="ECO:0000313" key="3">
    <source>
        <dbReference type="Proteomes" id="UP001180020"/>
    </source>
</evidence>
<reference evidence="2" key="2">
    <citation type="submission" date="2023-06" db="EMBL/GenBank/DDBJ databases">
        <authorList>
            <person name="Ma L."/>
            <person name="Liu K.-W."/>
            <person name="Li Z."/>
            <person name="Hsiao Y.-Y."/>
            <person name="Qi Y."/>
            <person name="Fu T."/>
            <person name="Tang G."/>
            <person name="Zhang D."/>
            <person name="Sun W.-H."/>
            <person name="Liu D.-K."/>
            <person name="Li Y."/>
            <person name="Chen G.-Z."/>
            <person name="Liu X.-D."/>
            <person name="Liao X.-Y."/>
            <person name="Jiang Y.-T."/>
            <person name="Yu X."/>
            <person name="Hao Y."/>
            <person name="Huang J."/>
            <person name="Zhao X.-W."/>
            <person name="Ke S."/>
            <person name="Chen Y.-Y."/>
            <person name="Wu W.-L."/>
            <person name="Hsu J.-L."/>
            <person name="Lin Y.-F."/>
            <person name="Huang M.-D."/>
            <person name="Li C.-Y."/>
            <person name="Huang L."/>
            <person name="Wang Z.-W."/>
            <person name="Zhao X."/>
            <person name="Zhong W.-Y."/>
            <person name="Peng D.-H."/>
            <person name="Ahmad S."/>
            <person name="Lan S."/>
            <person name="Zhang J.-S."/>
            <person name="Tsai W.-C."/>
            <person name="Van De Peer Y."/>
            <person name="Liu Z.-J."/>
        </authorList>
    </citation>
    <scope>NUCLEOTIDE SEQUENCE</scope>
    <source>
        <strain evidence="2">CP</strain>
        <tissue evidence="2">Leaves</tissue>
    </source>
</reference>
<protein>
    <submittedName>
        <fullName evidence="2">Uncharacterized protein</fullName>
    </submittedName>
</protein>
<dbReference type="Proteomes" id="UP001180020">
    <property type="component" value="Unassembled WGS sequence"/>
</dbReference>
<sequence length="72" mass="7710">MRCIRGEDCADQLDGVACLAEEKARAVADRIERIKGWFLVGAPVPDELAAPPRPPPPEFINQPELGSNGPSA</sequence>
<dbReference type="AlphaFoldDB" id="A0AAV9EZ84"/>
<evidence type="ECO:0000313" key="2">
    <source>
        <dbReference type="EMBL" id="KAK1319018.1"/>
    </source>
</evidence>
<gene>
    <name evidence="2" type="ORF">QJS10_CPB04g00093</name>
</gene>
<evidence type="ECO:0000256" key="1">
    <source>
        <dbReference type="SAM" id="MobiDB-lite"/>
    </source>
</evidence>
<dbReference type="EMBL" id="JAUJYO010000004">
    <property type="protein sequence ID" value="KAK1319018.1"/>
    <property type="molecule type" value="Genomic_DNA"/>
</dbReference>
<name>A0AAV9EZ84_ACOCL</name>
<keyword evidence="3" id="KW-1185">Reference proteome</keyword>
<proteinExistence type="predicted"/>
<comment type="caution">
    <text evidence="2">The sequence shown here is derived from an EMBL/GenBank/DDBJ whole genome shotgun (WGS) entry which is preliminary data.</text>
</comment>
<accession>A0AAV9EZ84</accession>